<dbReference type="CDD" id="cd00761">
    <property type="entry name" value="Glyco_tranf_GTA_type"/>
    <property type="match status" value="1"/>
</dbReference>
<dbReference type="InterPro" id="IPR001173">
    <property type="entry name" value="Glyco_trans_2-like"/>
</dbReference>
<reference evidence="2" key="1">
    <citation type="submission" date="2019-03" db="EMBL/GenBank/DDBJ databases">
        <title>Single cell metagenomics reveals metabolic interactions within the superorganism composed of flagellate Streblomastix strix and complex community of Bacteroidetes bacteria on its surface.</title>
        <authorList>
            <person name="Treitli S.C."/>
            <person name="Kolisko M."/>
            <person name="Husnik F."/>
            <person name="Keeling P."/>
            <person name="Hampl V."/>
        </authorList>
    </citation>
    <scope>NUCLEOTIDE SEQUENCE</scope>
    <source>
        <strain evidence="2">STM</strain>
    </source>
</reference>
<feature type="domain" description="Glycosyltransferase 2-like" evidence="1">
    <location>
        <begin position="246"/>
        <end position="378"/>
    </location>
</feature>
<sequence>MTITCFIPFITVSQAEKTAKELQETGLVNKIYLLATKSVEKKISNYEIIIVPTLNASTTIHAIVSHSNAAYTLLYTKYTTLKLGLFALERMIQVLEDTDAGMIYADRYRIVGDEKINAPVIDYQFGSLRDDFDFGPVLLYKADALKEAAGRMKADYKHAGLYDLRLKLSQKKPLVHINEYLYSEIETVDMCKSSERMFDYVDPKNREVQIEMEQACTEHLKEIGGYLPPNFKEVTFKADNFDYEASVIIPVRNRVRTIEDAIRSVLNQKTDFRFNLIIVDNYSTDGTTEVINKYASDERLLHIIPEHTDLGIGGCWNIGVHHHKCGKFAVQLDSDDVYKDENSLQILINAFYEQNCAMVVGTYMITDFDMNTIPPGIIDHKEWTADNGRNNALRVNGLGAPRAFYTPVLREIKVPNTSYGEDYAIGLRIARHYQIGRVYNVVYLCRRWEGNSDAALDIVKTNENNVYKDKIRTWELKARIKSRTLASPRRKS</sequence>
<comment type="caution">
    <text evidence="2">The sequence shown here is derived from an EMBL/GenBank/DDBJ whole genome shotgun (WGS) entry which is preliminary data.</text>
</comment>
<dbReference type="EMBL" id="SNRY01000001">
    <property type="protein sequence ID" value="KAA6352639.1"/>
    <property type="molecule type" value="Genomic_DNA"/>
</dbReference>
<accession>A0A5J4T2A6</accession>
<organism evidence="2">
    <name type="scientific">termite gut metagenome</name>
    <dbReference type="NCBI Taxonomy" id="433724"/>
    <lineage>
        <taxon>unclassified sequences</taxon>
        <taxon>metagenomes</taxon>
        <taxon>organismal metagenomes</taxon>
    </lineage>
</organism>
<gene>
    <name evidence="2" type="ORF">EZS27_000091</name>
</gene>
<dbReference type="AlphaFoldDB" id="A0A5J4T2A6"/>
<dbReference type="InterPro" id="IPR050834">
    <property type="entry name" value="Glycosyltransf_2"/>
</dbReference>
<protein>
    <recommendedName>
        <fullName evidence="1">Glycosyltransferase 2-like domain-containing protein</fullName>
    </recommendedName>
</protein>
<proteinExistence type="predicted"/>
<dbReference type="SUPFAM" id="SSF53448">
    <property type="entry name" value="Nucleotide-diphospho-sugar transferases"/>
    <property type="match status" value="2"/>
</dbReference>
<evidence type="ECO:0000259" key="1">
    <source>
        <dbReference type="Pfam" id="PF00535"/>
    </source>
</evidence>
<dbReference type="Gene3D" id="3.90.550.10">
    <property type="entry name" value="Spore Coat Polysaccharide Biosynthesis Protein SpsA, Chain A"/>
    <property type="match status" value="2"/>
</dbReference>
<name>A0A5J4T2A6_9ZZZZ</name>
<dbReference type="PANTHER" id="PTHR43685:SF2">
    <property type="entry name" value="GLYCOSYLTRANSFERASE 2-LIKE DOMAIN-CONTAINING PROTEIN"/>
    <property type="match status" value="1"/>
</dbReference>
<dbReference type="InterPro" id="IPR029044">
    <property type="entry name" value="Nucleotide-diphossugar_trans"/>
</dbReference>
<evidence type="ECO:0000313" key="2">
    <source>
        <dbReference type="EMBL" id="KAA6352639.1"/>
    </source>
</evidence>
<dbReference type="Pfam" id="PF00535">
    <property type="entry name" value="Glycos_transf_2"/>
    <property type="match status" value="1"/>
</dbReference>
<dbReference type="PANTHER" id="PTHR43685">
    <property type="entry name" value="GLYCOSYLTRANSFERASE"/>
    <property type="match status" value="1"/>
</dbReference>